<keyword evidence="2" id="KW-1185">Reference proteome</keyword>
<organism evidence="1 2">
    <name type="scientific">Acaulospora colombiana</name>
    <dbReference type="NCBI Taxonomy" id="27376"/>
    <lineage>
        <taxon>Eukaryota</taxon>
        <taxon>Fungi</taxon>
        <taxon>Fungi incertae sedis</taxon>
        <taxon>Mucoromycota</taxon>
        <taxon>Glomeromycotina</taxon>
        <taxon>Glomeromycetes</taxon>
        <taxon>Diversisporales</taxon>
        <taxon>Acaulosporaceae</taxon>
        <taxon>Acaulospora</taxon>
    </lineage>
</organism>
<comment type="caution">
    <text evidence="1">The sequence shown here is derived from an EMBL/GenBank/DDBJ whole genome shotgun (WGS) entry which is preliminary data.</text>
</comment>
<protein>
    <submittedName>
        <fullName evidence="1">15883_t:CDS:1</fullName>
    </submittedName>
</protein>
<reference evidence="1" key="1">
    <citation type="submission" date="2021-06" db="EMBL/GenBank/DDBJ databases">
        <authorList>
            <person name="Kallberg Y."/>
            <person name="Tangrot J."/>
            <person name="Rosling A."/>
        </authorList>
    </citation>
    <scope>NUCLEOTIDE SEQUENCE</scope>
    <source>
        <strain evidence="1">CL356</strain>
    </source>
</reference>
<name>A0ACA9LAA3_9GLOM</name>
<evidence type="ECO:0000313" key="2">
    <source>
        <dbReference type="Proteomes" id="UP000789525"/>
    </source>
</evidence>
<accession>A0ACA9LAA3</accession>
<feature type="non-terminal residue" evidence="1">
    <location>
        <position position="199"/>
    </location>
</feature>
<evidence type="ECO:0000313" key="1">
    <source>
        <dbReference type="EMBL" id="CAG8515760.1"/>
    </source>
</evidence>
<proteinExistence type="predicted"/>
<sequence>MTAEELLKPLPHEVKKIPRSMNCFLCFRRKIYLLAVSGGFVDDIRDGRFLTRVVTKIWNNISKEKKGIYVRLAKEVRKIDHDRYKGVRIKKKIIGENQFVNTYMVNYSPTSRKGKNDLISSHTGNPSQHQGSPVVEMTNYSLPSFVENPATIVPANDAFNNKIGDFSFVLPIYDYYYPYYFNLLNQEELPNPSYEHCYR</sequence>
<dbReference type="Proteomes" id="UP000789525">
    <property type="component" value="Unassembled WGS sequence"/>
</dbReference>
<gene>
    <name evidence="1" type="ORF">ACOLOM_LOCUS3425</name>
</gene>
<dbReference type="EMBL" id="CAJVPT010005061">
    <property type="protein sequence ID" value="CAG8515760.1"/>
    <property type="molecule type" value="Genomic_DNA"/>
</dbReference>